<dbReference type="InterPro" id="IPR006175">
    <property type="entry name" value="YjgF/YER057c/UK114"/>
</dbReference>
<dbReference type="InterPro" id="IPR035959">
    <property type="entry name" value="RutC-like_sf"/>
</dbReference>
<dbReference type="RefSeq" id="WP_048845146.1">
    <property type="nucleotide sequence ID" value="NZ_BAMW01000011.1"/>
</dbReference>
<dbReference type="EMBL" id="BAMW01000011">
    <property type="protein sequence ID" value="GAN62606.1"/>
    <property type="molecule type" value="Genomic_DNA"/>
</dbReference>
<evidence type="ECO:0000313" key="2">
    <source>
        <dbReference type="EMBL" id="GAN62606.1"/>
    </source>
</evidence>
<dbReference type="CDD" id="cd00448">
    <property type="entry name" value="YjgF_YER057c_UK114_family"/>
    <property type="match status" value="1"/>
</dbReference>
<evidence type="ECO:0000313" key="5">
    <source>
        <dbReference type="Proteomes" id="UP000321104"/>
    </source>
</evidence>
<organism evidence="3 5">
    <name type="scientific">Acetobacter indonesiensis</name>
    <dbReference type="NCBI Taxonomy" id="104101"/>
    <lineage>
        <taxon>Bacteria</taxon>
        <taxon>Pseudomonadati</taxon>
        <taxon>Pseudomonadota</taxon>
        <taxon>Alphaproteobacteria</taxon>
        <taxon>Acetobacterales</taxon>
        <taxon>Acetobacteraceae</taxon>
        <taxon>Acetobacter</taxon>
    </lineage>
</organism>
<dbReference type="PANTHER" id="PTHR11803">
    <property type="entry name" value="2-IMINOBUTANOATE/2-IMINOPROPANOATE DEAMINASE RIDA"/>
    <property type="match status" value="1"/>
</dbReference>
<dbReference type="PANTHER" id="PTHR11803:SF39">
    <property type="entry name" value="2-IMINOBUTANOATE_2-IMINOPROPANOATE DEAMINASE"/>
    <property type="match status" value="1"/>
</dbReference>
<dbReference type="Gene3D" id="3.30.1330.40">
    <property type="entry name" value="RutC-like"/>
    <property type="match status" value="1"/>
</dbReference>
<protein>
    <submittedName>
        <fullName evidence="2">Translational inhibitor protein</fullName>
    </submittedName>
</protein>
<dbReference type="EMBL" id="BJXQ01000007">
    <property type="protein sequence ID" value="GEN03425.1"/>
    <property type="molecule type" value="Genomic_DNA"/>
</dbReference>
<dbReference type="GO" id="GO:0005829">
    <property type="term" value="C:cytosol"/>
    <property type="evidence" value="ECO:0007669"/>
    <property type="project" value="TreeGrafter"/>
</dbReference>
<keyword evidence="1" id="KW-0732">Signal</keyword>
<name>A0A6N3T4S3_9PROT</name>
<reference evidence="3 5" key="2">
    <citation type="submission" date="2019-07" db="EMBL/GenBank/DDBJ databases">
        <title>Whole genome shotgun sequence of Acetobacter indonesiensis NBRC 16471.</title>
        <authorList>
            <person name="Hosoyama A."/>
            <person name="Uohara A."/>
            <person name="Ohji S."/>
            <person name="Ichikawa N."/>
        </authorList>
    </citation>
    <scope>NUCLEOTIDE SEQUENCE [LARGE SCALE GENOMIC DNA]</scope>
    <source>
        <strain evidence="3 5">NBRC 16471</strain>
    </source>
</reference>
<accession>A0A6N3T4S3</accession>
<gene>
    <name evidence="2" type="ORF">Abin_011_012</name>
    <name evidence="3" type="ORF">AIN02nite_14500</name>
</gene>
<proteinExistence type="predicted"/>
<sequence length="155" mass="17263">MKGLRYVYKSKRSFCIAWAFFLPVLAHAESSTHFYSAEEKDVPFSSAVQVDTILYLSGVIGIDKNGHLPDGFGDQTRNVMNNIAELLRKSGADFSDVFRCSVAVTDVKNIPEFNRIYLSHFSQGHYPVRMVYGVSALALGASVEVQCDAHHNVKK</sequence>
<dbReference type="Proteomes" id="UP000032673">
    <property type="component" value="Unassembled WGS sequence"/>
</dbReference>
<dbReference type="Pfam" id="PF01042">
    <property type="entry name" value="Ribonuc_L-PSP"/>
    <property type="match status" value="1"/>
</dbReference>
<comment type="caution">
    <text evidence="3">The sequence shown here is derived from an EMBL/GenBank/DDBJ whole genome shotgun (WGS) entry which is preliminary data.</text>
</comment>
<feature type="chain" id="PRO_5026916865" evidence="1">
    <location>
        <begin position="29"/>
        <end position="155"/>
    </location>
</feature>
<dbReference type="Proteomes" id="UP000321104">
    <property type="component" value="Unassembled WGS sequence"/>
</dbReference>
<dbReference type="GO" id="GO:0019239">
    <property type="term" value="F:deaminase activity"/>
    <property type="evidence" value="ECO:0007669"/>
    <property type="project" value="TreeGrafter"/>
</dbReference>
<dbReference type="SUPFAM" id="SSF55298">
    <property type="entry name" value="YjgF-like"/>
    <property type="match status" value="1"/>
</dbReference>
<evidence type="ECO:0000313" key="3">
    <source>
        <dbReference type="EMBL" id="GEN03425.1"/>
    </source>
</evidence>
<feature type="signal peptide" evidence="1">
    <location>
        <begin position="1"/>
        <end position="28"/>
    </location>
</feature>
<evidence type="ECO:0000313" key="4">
    <source>
        <dbReference type="Proteomes" id="UP000032673"/>
    </source>
</evidence>
<evidence type="ECO:0000256" key="1">
    <source>
        <dbReference type="SAM" id="SignalP"/>
    </source>
</evidence>
<reference evidence="2 4" key="1">
    <citation type="submission" date="2012-11" db="EMBL/GenBank/DDBJ databases">
        <title>Whole genome sequence of Acetobacter indonesiensis 5H-1.</title>
        <authorList>
            <person name="Azuma Y."/>
            <person name="Higashiura N."/>
            <person name="Hirakawa H."/>
            <person name="Matsushita K."/>
        </authorList>
    </citation>
    <scope>NUCLEOTIDE SEQUENCE [LARGE SCALE GENOMIC DNA]</scope>
    <source>
        <strain evidence="2 4">5H-1</strain>
    </source>
</reference>
<dbReference type="AlphaFoldDB" id="A0A6N3T4S3"/>
<keyword evidence="4" id="KW-1185">Reference proteome</keyword>